<evidence type="ECO:0000313" key="2">
    <source>
        <dbReference type="Proteomes" id="UP000664859"/>
    </source>
</evidence>
<proteinExistence type="predicted"/>
<name>A0A835YUQ8_9STRA</name>
<dbReference type="EMBL" id="JAFCMP010000278">
    <property type="protein sequence ID" value="KAG5182027.1"/>
    <property type="molecule type" value="Genomic_DNA"/>
</dbReference>
<dbReference type="AlphaFoldDB" id="A0A835YUQ8"/>
<gene>
    <name evidence="1" type="ORF">JKP88DRAFT_256006</name>
</gene>
<dbReference type="Proteomes" id="UP000664859">
    <property type="component" value="Unassembled WGS sequence"/>
</dbReference>
<organism evidence="1 2">
    <name type="scientific">Tribonema minus</name>
    <dbReference type="NCBI Taxonomy" id="303371"/>
    <lineage>
        <taxon>Eukaryota</taxon>
        <taxon>Sar</taxon>
        <taxon>Stramenopiles</taxon>
        <taxon>Ochrophyta</taxon>
        <taxon>PX clade</taxon>
        <taxon>Xanthophyceae</taxon>
        <taxon>Tribonematales</taxon>
        <taxon>Tribonemataceae</taxon>
        <taxon>Tribonema</taxon>
    </lineage>
</organism>
<reference evidence="1" key="1">
    <citation type="submission" date="2021-02" db="EMBL/GenBank/DDBJ databases">
        <title>First Annotated Genome of the Yellow-green Alga Tribonema minus.</title>
        <authorList>
            <person name="Mahan K.M."/>
        </authorList>
    </citation>
    <scope>NUCLEOTIDE SEQUENCE</scope>
    <source>
        <strain evidence="1">UTEX B ZZ1240</strain>
    </source>
</reference>
<accession>A0A835YUQ8</accession>
<protein>
    <submittedName>
        <fullName evidence="1">Uncharacterized protein</fullName>
    </submittedName>
</protein>
<sequence>MDVVKVHARAAVNDVITDEITKCIGGVEASMLLEAKSAAVSAAEAAASRQCEMRLSAFEAQLMEQWELRISALEGQVKEAPRGRGKRVKATVIVKSDAKSEEEE</sequence>
<evidence type="ECO:0000313" key="1">
    <source>
        <dbReference type="EMBL" id="KAG5182027.1"/>
    </source>
</evidence>
<keyword evidence="2" id="KW-1185">Reference proteome</keyword>
<comment type="caution">
    <text evidence="1">The sequence shown here is derived from an EMBL/GenBank/DDBJ whole genome shotgun (WGS) entry which is preliminary data.</text>
</comment>